<feature type="region of interest" description="Disordered" evidence="1">
    <location>
        <begin position="260"/>
        <end position="360"/>
    </location>
</feature>
<dbReference type="RefSeq" id="XP_064752476.1">
    <property type="nucleotide sequence ID" value="XM_064901400.1"/>
</dbReference>
<dbReference type="Pfam" id="PF14438">
    <property type="entry name" value="SM-ATX"/>
    <property type="match status" value="1"/>
</dbReference>
<name>A0AAN7YL51_9EURO</name>
<feature type="compositionally biased region" description="Polar residues" evidence="1">
    <location>
        <begin position="331"/>
        <end position="359"/>
    </location>
</feature>
<feature type="region of interest" description="Disordered" evidence="1">
    <location>
        <begin position="382"/>
        <end position="422"/>
    </location>
</feature>
<feature type="region of interest" description="Disordered" evidence="1">
    <location>
        <begin position="1"/>
        <end position="64"/>
    </location>
</feature>
<protein>
    <submittedName>
        <fullName evidence="3">Poly(A)-binding protein binding protein</fullName>
    </submittedName>
</protein>
<dbReference type="PANTHER" id="PTHR12854">
    <property type="entry name" value="ATAXIN 2-RELATED"/>
    <property type="match status" value="1"/>
</dbReference>
<dbReference type="EMBL" id="JAVRRJ010000001">
    <property type="protein sequence ID" value="KAK5090976.1"/>
    <property type="molecule type" value="Genomic_DNA"/>
</dbReference>
<reference evidence="3 4" key="1">
    <citation type="submission" date="2023-08" db="EMBL/GenBank/DDBJ databases">
        <title>Black Yeasts Isolated from many extreme environments.</title>
        <authorList>
            <person name="Coleine C."/>
            <person name="Stajich J.E."/>
            <person name="Selbmann L."/>
        </authorList>
    </citation>
    <scope>NUCLEOTIDE SEQUENCE [LARGE SCALE GENOMIC DNA]</scope>
    <source>
        <strain evidence="3 4">CCFEE 5910</strain>
    </source>
</reference>
<dbReference type="PANTHER" id="PTHR12854:SF7">
    <property type="entry name" value="ATAXIN-2 HOMOLOG"/>
    <property type="match status" value="1"/>
</dbReference>
<accession>A0AAN7YL51</accession>
<dbReference type="AlphaFoldDB" id="A0AAN7YL51"/>
<dbReference type="GeneID" id="90026742"/>
<dbReference type="GO" id="GO:0034063">
    <property type="term" value="P:stress granule assembly"/>
    <property type="evidence" value="ECO:0007669"/>
    <property type="project" value="TreeGrafter"/>
</dbReference>
<sequence length="1008" mass="108915">MTQKGRKESPSDSNRQTNTPKAWSGSNPITQRSSTPNQAKASSAQTRNVPTVKMPSTKDVQTDKHNSDRLRFLFGGSVGLQVVLITKSGDKYEGVFAGYAGAPAASKITLKMTKKVINNPITQPNGISSWEAAFVGSSPDYAMAFDLQDMADMTIPEFSLPETSRQINGASSSFQTDADISGNVNRSERVLQKWVPDVADTTDFSLESGSAAGWDQFATHAKMTGGQSTYHEEAYTTTIDRSAPDFKKREAEAARLAREIESQVSSNTHVREERGQALEQDQGDEEDKYSGVRRDYLPLPTTNTNRYTPPALRAPSAKPAASGVPVDPAIISSQVARPDISRSSGSQQSVPLKSDTPSAENLIPPAAVLLVAQTAGDEAAVKEQALDLSRSPANGVTPKASQQQKLASPSPEHAQNPALASQGVEKKVLGEFKQFADVERARVAEKKRMQTKHDRDAKINELRQFAKRFKLKTPIPDDLVGILAKDPKKQEAIMDKAQRDHEDAKSVVTPLPIPQSTSTQLPAVPKFDKSQIPPPIPERNAFNAGRGSYAKSSIGRGARPLGQQLPFGGTGVPVAPRGQGQKNGQIPAPIPLPELRSHQSTAGSSALSSPRGTDTPTSAVSTKFNVRALEFRPTAPSFNPSSASVSAASPSPIKRVASIARTASPSSFFGQHKPGRSSERLNLMQAFNPISRMKQEVKAKLAENTEDKRDFASNGGIPNAFHTNPVWVVPDENKDKTHEDFFNKEVPTASPLANRTPSHHTIPFQGQMQQLGGVPHIPQAVTPQHGHHVGQHYPPHFDDQRMHLQNGSPSMYTSPNMTPRGAYASPMSHPTQTAYGPQPYFVNGPMPMRPYGNNAAMMHGQHGQMVAPMMSAQHSSNGYMTMPNQMNMVYPSPRIHHAYPQQQNGYPSPGPMAPVMMQQNSQQGYPAGQMMFSTPGHAGNMYGQQPSMGRGYGGNTPYGSSPHQPHYLNQRALSQGYQKGVPQMSGGAPNNAPQQPSAFGQMPVADEA</sequence>
<feature type="region of interest" description="Disordered" evidence="1">
    <location>
        <begin position="502"/>
        <end position="621"/>
    </location>
</feature>
<dbReference type="Pfam" id="PF06741">
    <property type="entry name" value="LsmAD"/>
    <property type="match status" value="1"/>
</dbReference>
<keyword evidence="4" id="KW-1185">Reference proteome</keyword>
<organism evidence="3 4">
    <name type="scientific">Lithohypha guttulata</name>
    <dbReference type="NCBI Taxonomy" id="1690604"/>
    <lineage>
        <taxon>Eukaryota</taxon>
        <taxon>Fungi</taxon>
        <taxon>Dikarya</taxon>
        <taxon>Ascomycota</taxon>
        <taxon>Pezizomycotina</taxon>
        <taxon>Eurotiomycetes</taxon>
        <taxon>Chaetothyriomycetidae</taxon>
        <taxon>Chaetothyriales</taxon>
        <taxon>Trichomeriaceae</taxon>
        <taxon>Lithohypha</taxon>
    </lineage>
</organism>
<feature type="compositionally biased region" description="Polar residues" evidence="1">
    <location>
        <begin position="598"/>
        <end position="621"/>
    </location>
</feature>
<evidence type="ECO:0000313" key="4">
    <source>
        <dbReference type="Proteomes" id="UP001309876"/>
    </source>
</evidence>
<gene>
    <name evidence="3" type="primary">PBP1</name>
    <name evidence="3" type="ORF">LTR05_001154</name>
</gene>
<dbReference type="InterPro" id="IPR009604">
    <property type="entry name" value="LsmAD_domain"/>
</dbReference>
<dbReference type="GO" id="GO:0010494">
    <property type="term" value="C:cytoplasmic stress granule"/>
    <property type="evidence" value="ECO:0007669"/>
    <property type="project" value="TreeGrafter"/>
</dbReference>
<dbReference type="InterPro" id="IPR045117">
    <property type="entry name" value="ATXN2-like"/>
</dbReference>
<feature type="compositionally biased region" description="Polar residues" evidence="1">
    <location>
        <begin position="391"/>
        <end position="407"/>
    </location>
</feature>
<feature type="region of interest" description="Disordered" evidence="1">
    <location>
        <begin position="941"/>
        <end position="1008"/>
    </location>
</feature>
<dbReference type="InterPro" id="IPR025852">
    <property type="entry name" value="SM_dom_ATX"/>
</dbReference>
<evidence type="ECO:0000259" key="2">
    <source>
        <dbReference type="SMART" id="SM01272"/>
    </source>
</evidence>
<dbReference type="Proteomes" id="UP001309876">
    <property type="component" value="Unassembled WGS sequence"/>
</dbReference>
<dbReference type="GO" id="GO:0003729">
    <property type="term" value="F:mRNA binding"/>
    <property type="evidence" value="ECO:0007669"/>
    <property type="project" value="TreeGrafter"/>
</dbReference>
<feature type="compositionally biased region" description="Basic and acidic residues" evidence="1">
    <location>
        <begin position="1"/>
        <end position="10"/>
    </location>
</feature>
<feature type="domain" description="LsmAD" evidence="2">
    <location>
        <begin position="224"/>
        <end position="295"/>
    </location>
</feature>
<evidence type="ECO:0000313" key="3">
    <source>
        <dbReference type="EMBL" id="KAK5090976.1"/>
    </source>
</evidence>
<proteinExistence type="predicted"/>
<dbReference type="SMART" id="SM01272">
    <property type="entry name" value="LsmAD"/>
    <property type="match status" value="1"/>
</dbReference>
<feature type="compositionally biased region" description="Polar residues" evidence="1">
    <location>
        <begin position="11"/>
        <end position="49"/>
    </location>
</feature>
<comment type="caution">
    <text evidence="3">The sequence shown here is derived from an EMBL/GenBank/DDBJ whole genome shotgun (WGS) entry which is preliminary data.</text>
</comment>
<evidence type="ECO:0000256" key="1">
    <source>
        <dbReference type="SAM" id="MobiDB-lite"/>
    </source>
</evidence>